<proteinExistence type="inferred from homology"/>
<keyword evidence="3" id="KW-0812">Transmembrane</keyword>
<dbReference type="Proteomes" id="UP000178794">
    <property type="component" value="Unassembled WGS sequence"/>
</dbReference>
<dbReference type="PANTHER" id="PTHR47151">
    <property type="entry name" value="LEU/ILE/VAL-BINDING ABC TRANSPORTER SUBUNIT"/>
    <property type="match status" value="1"/>
</dbReference>
<keyword evidence="3" id="KW-1133">Transmembrane helix</keyword>
<dbReference type="SUPFAM" id="SSF53822">
    <property type="entry name" value="Periplasmic binding protein-like I"/>
    <property type="match status" value="1"/>
</dbReference>
<evidence type="ECO:0000256" key="2">
    <source>
        <dbReference type="ARBA" id="ARBA00022729"/>
    </source>
</evidence>
<keyword evidence="2" id="KW-0732">Signal</keyword>
<evidence type="ECO:0000259" key="4">
    <source>
        <dbReference type="Pfam" id="PF13458"/>
    </source>
</evidence>
<name>A0A1F6DD34_9BACT</name>
<feature type="transmembrane region" description="Helical" evidence="3">
    <location>
        <begin position="15"/>
        <end position="35"/>
    </location>
</feature>
<dbReference type="PANTHER" id="PTHR47151:SF2">
    <property type="entry name" value="AMINO ACID BINDING PROTEIN"/>
    <property type="match status" value="1"/>
</dbReference>
<gene>
    <name evidence="5" type="ORF">A3C89_03060</name>
</gene>
<sequence>MDDTLSRLQRNHFRGYLATLLCAVLAVILFLVGLARQNIVSGEENASFTDATNPKKLTILYSTTAEFSSTLHSTHDAVRLALKEANYRAGAYTIELRLVSNSAETGSSTGQWSAEKEALNARRAVDDTSVVAYIGPLNSGAAQVSMPILSTAGILHIGLSTTYPGLTRPGFAENEPGIYAPTGNPTFFRMVADDTYQGRAIVELLRAKEAHTLYVTDDASTYGVGIADQVEGFAQENNLTVVTRRFFGDTEQDGTELAADVLAKNPDALFITGAVRDGHVTLLRALAEHNYTGIIVGPDILYQPEFLERVTSANKNLYVTNIGSTVKATDGEAAEHFITAYRAEYGRDPIAADASAYDAVRIVLHAVKRAGDDKDAVVKTVRSLKNFPGVFGPITFDANGDIMQKDLQIFEVTLGAFRFLTDIRIPQEN</sequence>
<dbReference type="EMBL" id="MFLF01000017">
    <property type="protein sequence ID" value="OGG59301.1"/>
    <property type="molecule type" value="Genomic_DNA"/>
</dbReference>
<evidence type="ECO:0000256" key="3">
    <source>
        <dbReference type="SAM" id="Phobius"/>
    </source>
</evidence>
<comment type="caution">
    <text evidence="5">The sequence shown here is derived from an EMBL/GenBank/DDBJ whole genome shotgun (WGS) entry which is preliminary data.</text>
</comment>
<dbReference type="InterPro" id="IPR028081">
    <property type="entry name" value="Leu-bd"/>
</dbReference>
<dbReference type="InterPro" id="IPR028082">
    <property type="entry name" value="Peripla_BP_I"/>
</dbReference>
<dbReference type="Pfam" id="PF13458">
    <property type="entry name" value="Peripla_BP_6"/>
    <property type="match status" value="1"/>
</dbReference>
<dbReference type="CDD" id="cd06342">
    <property type="entry name" value="PBP1_ABC_LIVBP-like"/>
    <property type="match status" value="1"/>
</dbReference>
<evidence type="ECO:0000313" key="6">
    <source>
        <dbReference type="Proteomes" id="UP000178794"/>
    </source>
</evidence>
<comment type="similarity">
    <text evidence="1">Belongs to the leucine-binding protein family.</text>
</comment>
<reference evidence="5 6" key="1">
    <citation type="journal article" date="2016" name="Nat. Commun.">
        <title>Thousands of microbial genomes shed light on interconnected biogeochemical processes in an aquifer system.</title>
        <authorList>
            <person name="Anantharaman K."/>
            <person name="Brown C.T."/>
            <person name="Hug L.A."/>
            <person name="Sharon I."/>
            <person name="Castelle C.J."/>
            <person name="Probst A.J."/>
            <person name="Thomas B.C."/>
            <person name="Singh A."/>
            <person name="Wilkins M.J."/>
            <person name="Karaoz U."/>
            <person name="Brodie E.L."/>
            <person name="Williams K.H."/>
            <person name="Hubbard S.S."/>
            <person name="Banfield J.F."/>
        </authorList>
    </citation>
    <scope>NUCLEOTIDE SEQUENCE [LARGE SCALE GENOMIC DNA]</scope>
</reference>
<evidence type="ECO:0000313" key="5">
    <source>
        <dbReference type="EMBL" id="OGG59301.1"/>
    </source>
</evidence>
<dbReference type="AlphaFoldDB" id="A0A1F6DD34"/>
<protein>
    <recommendedName>
        <fullName evidence="4">Leucine-binding protein domain-containing protein</fullName>
    </recommendedName>
</protein>
<dbReference type="Gene3D" id="3.40.50.2300">
    <property type="match status" value="2"/>
</dbReference>
<keyword evidence="3" id="KW-0472">Membrane</keyword>
<organism evidence="5 6">
    <name type="scientific">Candidatus Kaiserbacteria bacterium RIFCSPHIGHO2_02_FULL_50_50</name>
    <dbReference type="NCBI Taxonomy" id="1798492"/>
    <lineage>
        <taxon>Bacteria</taxon>
        <taxon>Candidatus Kaiseribacteriota</taxon>
    </lineage>
</organism>
<accession>A0A1F6DD34</accession>
<feature type="domain" description="Leucine-binding protein" evidence="4">
    <location>
        <begin position="57"/>
        <end position="413"/>
    </location>
</feature>
<evidence type="ECO:0000256" key="1">
    <source>
        <dbReference type="ARBA" id="ARBA00010062"/>
    </source>
</evidence>
<dbReference type="STRING" id="1798492.A3C89_03060"/>